<feature type="signal peptide" evidence="2">
    <location>
        <begin position="1"/>
        <end position="25"/>
    </location>
</feature>
<reference evidence="3 4" key="1">
    <citation type="journal article" date="2016" name="Nat. Commun.">
        <title>Thousands of microbial genomes shed light on interconnected biogeochemical processes in an aquifer system.</title>
        <authorList>
            <person name="Anantharaman K."/>
            <person name="Brown C.T."/>
            <person name="Hug L.A."/>
            <person name="Sharon I."/>
            <person name="Castelle C.J."/>
            <person name="Probst A.J."/>
            <person name="Thomas B.C."/>
            <person name="Singh A."/>
            <person name="Wilkins M.J."/>
            <person name="Karaoz U."/>
            <person name="Brodie E.L."/>
            <person name="Williams K.H."/>
            <person name="Hubbard S.S."/>
            <person name="Banfield J.F."/>
        </authorList>
    </citation>
    <scope>NUCLEOTIDE SEQUENCE [LARGE SCALE GENOMIC DNA]</scope>
</reference>
<accession>A0A1F6ERE9</accession>
<comment type="caution">
    <text evidence="3">The sequence shown here is derived from an EMBL/GenBank/DDBJ whole genome shotgun (WGS) entry which is preliminary data.</text>
</comment>
<evidence type="ECO:0000256" key="1">
    <source>
        <dbReference type="SAM" id="Coils"/>
    </source>
</evidence>
<dbReference type="Proteomes" id="UP000178587">
    <property type="component" value="Unassembled WGS sequence"/>
</dbReference>
<dbReference type="AlphaFoldDB" id="A0A1F6ERE9"/>
<keyword evidence="1" id="KW-0175">Coiled coil</keyword>
<sequence>MSIRFAIPVALSLALVLFSWSVAFAEESSAEASAGAEATAEVKAERTEARPLQLLKDIRANLFGERRDVKEEIKAGREEERGIRADIKAERDATVEVRKEMRAEEQERRADVRTDVKAETNIEVRKEMRVEEQERRADVRADMQEKREEMRDGLRARVHNLLRAQLGAIVNRLTVSLRYFDTMVGRIESRIEKLSDRGLDVAGVEASLAVAVDLIVTAKVDVQAIVDVVEGANDTSDPASLKAELRSAITKAVASVKAAHRALIGVAREMVALVRASASVDANVEVEVDTEN</sequence>
<evidence type="ECO:0008006" key="5">
    <source>
        <dbReference type="Google" id="ProtNLM"/>
    </source>
</evidence>
<organism evidence="3 4">
    <name type="scientific">Candidatus Kaiserbacteria bacterium RIFCSPLOWO2_01_FULL_50_24</name>
    <dbReference type="NCBI Taxonomy" id="1798507"/>
    <lineage>
        <taxon>Bacteria</taxon>
        <taxon>Candidatus Kaiseribacteriota</taxon>
    </lineage>
</organism>
<feature type="chain" id="PRO_5009524216" description="DUF5667 domain-containing protein" evidence="2">
    <location>
        <begin position="26"/>
        <end position="292"/>
    </location>
</feature>
<dbReference type="STRING" id="1798507.A3A34_01775"/>
<gene>
    <name evidence="3" type="ORF">A3A34_01775</name>
</gene>
<evidence type="ECO:0000256" key="2">
    <source>
        <dbReference type="SAM" id="SignalP"/>
    </source>
</evidence>
<name>A0A1F6ERE9_9BACT</name>
<keyword evidence="2" id="KW-0732">Signal</keyword>
<evidence type="ECO:0000313" key="4">
    <source>
        <dbReference type="Proteomes" id="UP000178587"/>
    </source>
</evidence>
<proteinExistence type="predicted"/>
<feature type="coiled-coil region" evidence="1">
    <location>
        <begin position="87"/>
        <end position="149"/>
    </location>
</feature>
<evidence type="ECO:0000313" key="3">
    <source>
        <dbReference type="EMBL" id="OGG76200.1"/>
    </source>
</evidence>
<dbReference type="EMBL" id="MFLU01000002">
    <property type="protein sequence ID" value="OGG76200.1"/>
    <property type="molecule type" value="Genomic_DNA"/>
</dbReference>
<protein>
    <recommendedName>
        <fullName evidence="5">DUF5667 domain-containing protein</fullName>
    </recommendedName>
</protein>